<keyword evidence="2" id="KW-1185">Reference proteome</keyword>
<comment type="caution">
    <text evidence="1">The sequence shown here is derived from an EMBL/GenBank/DDBJ whole genome shotgun (WGS) entry which is preliminary data.</text>
</comment>
<sequence length="75" mass="8893">MSDKAHASDQEHCARIFRQLLDALEHDTPFDLQLLYQLPYADFDLALNALREWRSQRYVWLLEHPVEGAWRSHAS</sequence>
<dbReference type="Proteomes" id="UP000005019">
    <property type="component" value="Unassembled WGS sequence"/>
</dbReference>
<name>F5R992_METUF</name>
<evidence type="ECO:0000313" key="2">
    <source>
        <dbReference type="Proteomes" id="UP000005019"/>
    </source>
</evidence>
<dbReference type="STRING" id="1000565.METUNv1_00712"/>
<accession>F5R992</accession>
<dbReference type="RefSeq" id="WP_008058887.1">
    <property type="nucleotide sequence ID" value="NZ_AFHG01000030.1"/>
</dbReference>
<dbReference type="AlphaFoldDB" id="F5R992"/>
<reference evidence="1 2" key="1">
    <citation type="journal article" date="2011" name="J. Bacteriol.">
        <title>Genome sequence of Methyloversatilis universalis FAM5T, a methylotrophic representative of the order Rhodocyclales.</title>
        <authorList>
            <person name="Kittichotirat W."/>
            <person name="Good N.M."/>
            <person name="Hall R."/>
            <person name="Bringel F."/>
            <person name="Lajus A."/>
            <person name="Medigue C."/>
            <person name="Smalley N.E."/>
            <person name="Beck D."/>
            <person name="Bumgarner R."/>
            <person name="Vuilleumier S."/>
            <person name="Kalyuzhnaya M.G."/>
        </authorList>
    </citation>
    <scope>NUCLEOTIDE SEQUENCE [LARGE SCALE GENOMIC DNA]</scope>
    <source>
        <strain evidence="2">ATCC BAA-1314 / JCM 13912 / FAM5</strain>
    </source>
</reference>
<gene>
    <name evidence="1" type="ORF">METUNv1_00712</name>
</gene>
<protein>
    <submittedName>
        <fullName evidence="1">Uncharacterized protein</fullName>
    </submittedName>
</protein>
<organism evidence="1 2">
    <name type="scientific">Methyloversatilis universalis (strain ATCC BAA-1314 / DSM 25237 / JCM 13912 / CCUG 52030 / FAM5)</name>
    <dbReference type="NCBI Taxonomy" id="1000565"/>
    <lineage>
        <taxon>Bacteria</taxon>
        <taxon>Pseudomonadati</taxon>
        <taxon>Pseudomonadota</taxon>
        <taxon>Betaproteobacteria</taxon>
        <taxon>Nitrosomonadales</taxon>
        <taxon>Sterolibacteriaceae</taxon>
        <taxon>Methyloversatilis</taxon>
    </lineage>
</organism>
<dbReference type="EMBL" id="AFHG01000030">
    <property type="protein sequence ID" value="EGK72883.1"/>
    <property type="molecule type" value="Genomic_DNA"/>
</dbReference>
<proteinExistence type="predicted"/>
<evidence type="ECO:0000313" key="1">
    <source>
        <dbReference type="EMBL" id="EGK72883.1"/>
    </source>
</evidence>